<comment type="caution">
    <text evidence="3">The sequence shown here is derived from an EMBL/GenBank/DDBJ whole genome shotgun (WGS) entry which is preliminary data.</text>
</comment>
<evidence type="ECO:0000313" key="4">
    <source>
        <dbReference type="Proteomes" id="UP000652430"/>
    </source>
</evidence>
<dbReference type="Gene3D" id="3.40.50.720">
    <property type="entry name" value="NAD(P)-binding Rossmann-like Domain"/>
    <property type="match status" value="1"/>
</dbReference>
<comment type="similarity">
    <text evidence="1">Belongs to the short-chain dehydrogenases/reductases (SDR) family.</text>
</comment>
<organism evidence="3 4">
    <name type="scientific">Sphingomonas glacialis</name>
    <dbReference type="NCBI Taxonomy" id="658225"/>
    <lineage>
        <taxon>Bacteria</taxon>
        <taxon>Pseudomonadati</taxon>
        <taxon>Pseudomonadota</taxon>
        <taxon>Alphaproteobacteria</taxon>
        <taxon>Sphingomonadales</taxon>
        <taxon>Sphingomonadaceae</taxon>
        <taxon>Sphingomonas</taxon>
    </lineage>
</organism>
<dbReference type="InterPro" id="IPR036291">
    <property type="entry name" value="NAD(P)-bd_dom_sf"/>
</dbReference>
<reference evidence="4" key="1">
    <citation type="journal article" date="2019" name="Int. J. Syst. Evol. Microbiol.">
        <title>The Global Catalogue of Microorganisms (GCM) 10K type strain sequencing project: providing services to taxonomists for standard genome sequencing and annotation.</title>
        <authorList>
            <consortium name="The Broad Institute Genomics Platform"/>
            <consortium name="The Broad Institute Genome Sequencing Center for Infectious Disease"/>
            <person name="Wu L."/>
            <person name="Ma J."/>
        </authorList>
    </citation>
    <scope>NUCLEOTIDE SEQUENCE [LARGE SCALE GENOMIC DNA]</scope>
    <source>
        <strain evidence="4">CGMCC 1.8957</strain>
    </source>
</reference>
<keyword evidence="4" id="KW-1185">Reference proteome</keyword>
<dbReference type="Pfam" id="PF13561">
    <property type="entry name" value="adh_short_C2"/>
    <property type="match status" value="1"/>
</dbReference>
<sequence length="196" mass="20298">MSGDLADPGVPGALLAAARTAFGGPLCGLVNSASLFDYDTPPDITAASLRTHAAVNLAAPVLLASALASQDDLDAGAVVNILDQKVANLNPDFFSYSCGKIALTGATTMLAQGLGPRIRVNAVSPGLSLPSADQSEAEFVVAASKNLLRRPVDPGDIARAVGFLLDAEGLEGQNVFVDCGQRFLKRDRDVMFEDRA</sequence>
<evidence type="ECO:0008006" key="5">
    <source>
        <dbReference type="Google" id="ProtNLM"/>
    </source>
</evidence>
<dbReference type="EMBL" id="BNAQ01000001">
    <property type="protein sequence ID" value="GHH08782.1"/>
    <property type="molecule type" value="Genomic_DNA"/>
</dbReference>
<dbReference type="SUPFAM" id="SSF51735">
    <property type="entry name" value="NAD(P)-binding Rossmann-fold domains"/>
    <property type="match status" value="1"/>
</dbReference>
<name>A0ABQ3L9F6_9SPHN</name>
<evidence type="ECO:0000313" key="3">
    <source>
        <dbReference type="EMBL" id="GHH08782.1"/>
    </source>
</evidence>
<proteinExistence type="inferred from homology"/>
<evidence type="ECO:0000256" key="2">
    <source>
        <dbReference type="ARBA" id="ARBA00023002"/>
    </source>
</evidence>
<dbReference type="PANTHER" id="PTHR43639">
    <property type="entry name" value="OXIDOREDUCTASE, SHORT-CHAIN DEHYDROGENASE/REDUCTASE FAMILY (AFU_ORTHOLOGUE AFUA_5G02870)"/>
    <property type="match status" value="1"/>
</dbReference>
<keyword evidence="2" id="KW-0560">Oxidoreductase</keyword>
<accession>A0ABQ3L9F6</accession>
<dbReference type="PRINTS" id="PR00081">
    <property type="entry name" value="GDHRDH"/>
</dbReference>
<dbReference type="Proteomes" id="UP000652430">
    <property type="component" value="Unassembled WGS sequence"/>
</dbReference>
<dbReference type="InterPro" id="IPR002347">
    <property type="entry name" value="SDR_fam"/>
</dbReference>
<gene>
    <name evidence="3" type="ORF">GCM10008023_04650</name>
</gene>
<dbReference type="PANTHER" id="PTHR43639:SF1">
    <property type="entry name" value="SHORT-CHAIN DEHYDROGENASE_REDUCTASE FAMILY PROTEIN"/>
    <property type="match status" value="1"/>
</dbReference>
<evidence type="ECO:0000256" key="1">
    <source>
        <dbReference type="ARBA" id="ARBA00006484"/>
    </source>
</evidence>
<protein>
    <recommendedName>
        <fullName evidence="5">SDR family oxidoreductase</fullName>
    </recommendedName>
</protein>